<feature type="compositionally biased region" description="Low complexity" evidence="1">
    <location>
        <begin position="1462"/>
        <end position="1478"/>
    </location>
</feature>
<evidence type="ECO:0000259" key="2">
    <source>
        <dbReference type="Pfam" id="PF25794"/>
    </source>
</evidence>
<feature type="compositionally biased region" description="Basic and acidic residues" evidence="1">
    <location>
        <begin position="1442"/>
        <end position="1461"/>
    </location>
</feature>
<name>A0A5E8BET2_9ASCO</name>
<evidence type="ECO:0000256" key="1">
    <source>
        <dbReference type="SAM" id="MobiDB-lite"/>
    </source>
</evidence>
<dbReference type="NCBIfam" id="NF047352">
    <property type="entry name" value="P_loop_sacsin"/>
    <property type="match status" value="1"/>
</dbReference>
<reference evidence="3 4" key="1">
    <citation type="submission" date="2019-09" db="EMBL/GenBank/DDBJ databases">
        <authorList>
            <person name="Brejova B."/>
        </authorList>
    </citation>
    <scope>NUCLEOTIDE SEQUENCE [LARGE SCALE GENOMIC DNA]</scope>
</reference>
<feature type="domain" description="Sacsin/Nov" evidence="2">
    <location>
        <begin position="27"/>
        <end position="142"/>
    </location>
</feature>
<dbReference type="GeneID" id="43580997"/>
<dbReference type="OrthoDB" id="10031156at2759"/>
<sequence>MDYSKIRSDLQATSQQEAVTVNHRALITRTLTKYPVDYALFRELIQNSADAKAKDCVISFKSTIPGGLSKSHITDIGSITVDRLTVKNNGLYFQEDDWNRLREIAKGNPDENKIGAFGVGFYSVFELTDEPLVHSGTSVMSFYYDGDQLCYRRQTVPDSKSWTVIDLPYRVPQNLPTLSSFTAFLTLSFILLPIESITLQVDDITLLSLKKTISPQVSLDLPKGLSYVSPDRTLTLKSWTSESFSIEINYMNVTQLSEKITNNSFLSFGYKAFSSFLPGSKDPSEMTTVSAHLRKVTGRLAVNVSSQFSRKMKETVLKAPPKEAVISMLTDNRDEKQLSKLTPPLSDYVFPKNFNDAKIFIGFPTKQSTSFKSHIAINQLIPTMERTAVDMANAYVKDWNKQILVMAGILSRAVYEYEFTQLRAKYPKVTPETMQPFLDDASYIMNRFEFSTSAPDVSVGNYIAHGFWRSSNKLSLPTQRGLILTSDEVRLADDDNAAQLIENIAIVPKSVAKSSETFLKRAVELGLLKYTGATDIERELKEHTLTPARFQKLVRWCISHAFNSEIGQYEIQLILAAGIVADSDTATGSIYALKAISSYQDVLRVPNGYPLPPACLPAKLLESVNTREVEQVFGWRPLTLLGWLTFATVNRDSIELEKNMYLMPDFSEKVLMRLSSNFDGMSTLDKTKVVELLGSADSIPTNLGMKKPSESYLQAIDLFPDLPIKSPTLLTSREFLLAIGVRESVDVAFVLKLLTDPDPQVKWSTFDVIKYLTANQSKFKQSDWATLKTSSFFEAMDGKLYTASSLYPPNTELETLGMRCLKWQYWNESTPEAKLIFKLGLKHHPPLAEILELANDKNPKSDTAFTYFLKNFETNKYSISEAFNTTSACVKCTLPDGKTVKRPPSKCFTDHSVALFGFPIVDASLENHSWKLGIRKWPEADELANVLMTQPSKDVATANKMFGFMSGFLGKISGPMRKRLRETQYIPVPVVRKRFDEKGKIVEVQTVDHEYPNMVYFAQNNNKEGTASGSEIYAQFFHFVDFAQDARGFLTFVGVREEPSITEIARTLVADPERMYTLAASAQKYLELLLRISSHWDDAISRDYALVSRMRKARFLIGYVYEKKPVETSDVKTKAADDDEDEFRLRYKLASVEQIVIADNVLYANMFRNDLLLAPQINDLERLYRELGCRALSKVVETKTMLGRIVSGYDGRQLKVHIAERAGLFLDGNRDALRRTRGGYKAAKRLLAELHIVALTHITVEHRVRYANLCVSGRGGVLPPPVRQTVTAYIGPGEETVSGVATLYVQPSGLDWFDVSQALVGQLLGQGAGPDSAIVLESLLASELRALQRKGFNVNAIIKRREEEVQAEREAAEALRRELEEKHQVEEAKRREEAARRKEEEARRQKSMILEDGAGPKKAEDGGAPPPPYSSGGAIGGVQGWDKVKQALESAERQEQQEVAREQQMQQAQQQQQLQQQQHSKGLFSKMWKSFSPTAAAAAAQAAQAAAQAASKPTTQLPAPQAQQQALPQTPAPSSRGIQFPGSGGVFQGPGTGTGGGMRGPGASSPHATTPAQAAAELSAVIGRSHAYSSGSLSSSINTGDAARTSAAEHAAEQECNTQVLASLVQVAVLPFSVAPGAGGGPGLRFFAPHGDPRVFDAAQGMAAAATAAASGANTSTASDGLRGWGLELSRFALVLRAVAEIYDGGSNGGKLWQAIHAYWDPNSAVIAFNAGGGSLFFNLAYFVGGSGMVAAREPGSNEWQPQAQLDYWFTVAAHELAHNMVAGHGAAHSHYSESFVQTYLERYRQVAAEFSGRS</sequence>
<accession>A0A5E8BET2</accession>
<dbReference type="EMBL" id="CABVLU010000002">
    <property type="protein sequence ID" value="VVT49250.1"/>
    <property type="molecule type" value="Genomic_DNA"/>
</dbReference>
<evidence type="ECO:0000313" key="4">
    <source>
        <dbReference type="Proteomes" id="UP000398389"/>
    </source>
</evidence>
<dbReference type="Gene3D" id="3.30.565.10">
    <property type="entry name" value="Histidine kinase-like ATPase, C-terminal domain"/>
    <property type="match status" value="1"/>
</dbReference>
<dbReference type="Proteomes" id="UP000398389">
    <property type="component" value="Unassembled WGS sequence"/>
</dbReference>
<feature type="compositionally biased region" description="Low complexity" evidence="1">
    <location>
        <begin position="1509"/>
        <end position="1533"/>
    </location>
</feature>
<evidence type="ECO:0000313" key="3">
    <source>
        <dbReference type="EMBL" id="VVT49250.1"/>
    </source>
</evidence>
<dbReference type="RefSeq" id="XP_031852788.1">
    <property type="nucleotide sequence ID" value="XM_031996897.1"/>
</dbReference>
<dbReference type="Pfam" id="PF25794">
    <property type="entry name" value="SACS"/>
    <property type="match status" value="1"/>
</dbReference>
<feature type="compositionally biased region" description="Basic and acidic residues" evidence="1">
    <location>
        <begin position="1381"/>
        <end position="1404"/>
    </location>
</feature>
<feature type="region of interest" description="Disordered" evidence="1">
    <location>
        <begin position="1381"/>
        <end position="1481"/>
    </location>
</feature>
<feature type="region of interest" description="Disordered" evidence="1">
    <location>
        <begin position="1509"/>
        <end position="1573"/>
    </location>
</feature>
<dbReference type="PANTHER" id="PTHR47839:SF1">
    <property type="entry name" value="DOMAIN PROTEIN, PUTATIVE (AFU_ORTHOLOGUE AFUA_6G04830)-RELATED"/>
    <property type="match status" value="1"/>
</dbReference>
<dbReference type="InterPro" id="IPR036890">
    <property type="entry name" value="HATPase_C_sf"/>
</dbReference>
<dbReference type="Pfam" id="PF12449">
    <property type="entry name" value="DUF3684"/>
    <property type="match status" value="2"/>
</dbReference>
<dbReference type="InterPro" id="IPR022155">
    <property type="entry name" value="DUF3684"/>
</dbReference>
<organism evidence="3 4">
    <name type="scientific">Magnusiomyces paraingens</name>
    <dbReference type="NCBI Taxonomy" id="2606893"/>
    <lineage>
        <taxon>Eukaryota</taxon>
        <taxon>Fungi</taxon>
        <taxon>Dikarya</taxon>
        <taxon>Ascomycota</taxon>
        <taxon>Saccharomycotina</taxon>
        <taxon>Dipodascomycetes</taxon>
        <taxon>Dipodascales</taxon>
        <taxon>Dipodascaceae</taxon>
        <taxon>Magnusiomyces</taxon>
    </lineage>
</organism>
<proteinExistence type="predicted"/>
<gene>
    <name evidence="3" type="ORF">SAPINGB_P002178</name>
</gene>
<dbReference type="InterPro" id="IPR058210">
    <property type="entry name" value="SACS/Nov_dom"/>
</dbReference>
<protein>
    <recommendedName>
        <fullName evidence="2">Sacsin/Nov domain-containing protein</fullName>
    </recommendedName>
</protein>
<keyword evidence="4" id="KW-1185">Reference proteome</keyword>
<dbReference type="PANTHER" id="PTHR47839">
    <property type="entry name" value="DOMAIN PROTEIN, PUTATIVE (AFU_ORTHOLOGUE AFUA_6G04830)-RELATED"/>
    <property type="match status" value="1"/>
</dbReference>
<dbReference type="SUPFAM" id="SSF55874">
    <property type="entry name" value="ATPase domain of HSP90 chaperone/DNA topoisomerase II/histidine kinase"/>
    <property type="match status" value="1"/>
</dbReference>
<feature type="compositionally biased region" description="Gly residues" evidence="1">
    <location>
        <begin position="1542"/>
        <end position="1560"/>
    </location>
</feature>